<comment type="caution">
    <text evidence="2">The sequence shown here is derived from an EMBL/GenBank/DDBJ whole genome shotgun (WGS) entry which is preliminary data.</text>
</comment>
<dbReference type="Pfam" id="PF08241">
    <property type="entry name" value="Methyltransf_11"/>
    <property type="match status" value="1"/>
</dbReference>
<accession>A0A2T8FBN4</accession>
<organism evidence="2 3">
    <name type="scientific">Nocardioides gansuensis</name>
    <dbReference type="NCBI Taxonomy" id="2138300"/>
    <lineage>
        <taxon>Bacteria</taxon>
        <taxon>Bacillati</taxon>
        <taxon>Actinomycetota</taxon>
        <taxon>Actinomycetes</taxon>
        <taxon>Propionibacteriales</taxon>
        <taxon>Nocardioidaceae</taxon>
        <taxon>Nocardioides</taxon>
    </lineage>
</organism>
<dbReference type="GO" id="GO:0008757">
    <property type="term" value="F:S-adenosylmethionine-dependent methyltransferase activity"/>
    <property type="evidence" value="ECO:0007669"/>
    <property type="project" value="InterPro"/>
</dbReference>
<evidence type="ECO:0000313" key="3">
    <source>
        <dbReference type="Proteomes" id="UP000246018"/>
    </source>
</evidence>
<keyword evidence="3" id="KW-1185">Reference proteome</keyword>
<proteinExistence type="predicted"/>
<reference evidence="2 3" key="1">
    <citation type="submission" date="2018-04" db="EMBL/GenBank/DDBJ databases">
        <title>Genome of Nocardioides gansuensis WSJ-1.</title>
        <authorList>
            <person name="Wu S."/>
            <person name="Wang G."/>
        </authorList>
    </citation>
    <scope>NUCLEOTIDE SEQUENCE [LARGE SCALE GENOMIC DNA]</scope>
    <source>
        <strain evidence="2 3">WSJ-1</strain>
    </source>
</reference>
<dbReference type="Gene3D" id="3.40.50.150">
    <property type="entry name" value="Vaccinia Virus protein VP39"/>
    <property type="match status" value="1"/>
</dbReference>
<gene>
    <name evidence="2" type="ORF">DDE18_07315</name>
</gene>
<feature type="domain" description="Methyltransferase type 11" evidence="1">
    <location>
        <begin position="36"/>
        <end position="135"/>
    </location>
</feature>
<name>A0A2T8FBN4_9ACTN</name>
<dbReference type="RefSeq" id="WP_116571608.1">
    <property type="nucleotide sequence ID" value="NZ_QDGZ01000003.1"/>
</dbReference>
<evidence type="ECO:0000259" key="1">
    <source>
        <dbReference type="Pfam" id="PF08241"/>
    </source>
</evidence>
<dbReference type="SUPFAM" id="SSF53335">
    <property type="entry name" value="S-adenosyl-L-methionine-dependent methyltransferases"/>
    <property type="match status" value="1"/>
</dbReference>
<sequence length="256" mass="28066">MGDLAELLDRSLAPRGPGQLYDIVRELGLPPDSDVVDLGCGEGVDALRLATHFGFRVLGLDPLQRHLDRAREARRGEPEEIASRVSFERGRAEAMPLPRSSADLVWCRDVLVRVGDLDAAYAEMARVLRPGGRALVHQVFATPLLEPRERDWLFGALGVVRDSADPASTDAAIEAAGLQVDVVLELGSEWEERTEESSGAVSRALLHAARLRRAEEHFRGMLGDTAYDSALADCLWQVYPMLGKLSPRIILLTRPG</sequence>
<dbReference type="OrthoDB" id="9805171at2"/>
<evidence type="ECO:0000313" key="2">
    <source>
        <dbReference type="EMBL" id="PVG83128.1"/>
    </source>
</evidence>
<dbReference type="EMBL" id="QDGZ01000003">
    <property type="protein sequence ID" value="PVG83128.1"/>
    <property type="molecule type" value="Genomic_DNA"/>
</dbReference>
<dbReference type="CDD" id="cd02440">
    <property type="entry name" value="AdoMet_MTases"/>
    <property type="match status" value="1"/>
</dbReference>
<dbReference type="Proteomes" id="UP000246018">
    <property type="component" value="Unassembled WGS sequence"/>
</dbReference>
<dbReference type="PANTHER" id="PTHR43591:SF24">
    <property type="entry name" value="2-METHOXY-6-POLYPRENYL-1,4-BENZOQUINOL METHYLASE, MITOCHONDRIAL"/>
    <property type="match status" value="1"/>
</dbReference>
<dbReference type="InterPro" id="IPR029063">
    <property type="entry name" value="SAM-dependent_MTases_sf"/>
</dbReference>
<dbReference type="PANTHER" id="PTHR43591">
    <property type="entry name" value="METHYLTRANSFERASE"/>
    <property type="match status" value="1"/>
</dbReference>
<dbReference type="AlphaFoldDB" id="A0A2T8FBN4"/>
<dbReference type="InterPro" id="IPR013216">
    <property type="entry name" value="Methyltransf_11"/>
</dbReference>
<protein>
    <recommendedName>
        <fullName evidence="1">Methyltransferase type 11 domain-containing protein</fullName>
    </recommendedName>
</protein>